<evidence type="ECO:0000256" key="2">
    <source>
        <dbReference type="ARBA" id="ARBA00022692"/>
    </source>
</evidence>
<evidence type="ECO:0000256" key="1">
    <source>
        <dbReference type="ARBA" id="ARBA00004167"/>
    </source>
</evidence>
<keyword evidence="7" id="KW-1185">Reference proteome</keyword>
<protein>
    <recommendedName>
        <fullName evidence="5">Translocation and assembly module TamB C-terminal domain-containing protein</fullName>
    </recommendedName>
</protein>
<dbReference type="Proteomes" id="UP000001520">
    <property type="component" value="Chromosome"/>
</dbReference>
<organism evidence="6 7">
    <name type="scientific">Deferribacter desulfuricans (strain DSM 14783 / JCM 11476 / NBRC 101012 / SSM1)</name>
    <dbReference type="NCBI Taxonomy" id="639282"/>
    <lineage>
        <taxon>Bacteria</taxon>
        <taxon>Pseudomonadati</taxon>
        <taxon>Deferribacterota</taxon>
        <taxon>Deferribacteres</taxon>
        <taxon>Deferribacterales</taxon>
        <taxon>Deferribacteraceae</taxon>
        <taxon>Deferribacter</taxon>
    </lineage>
</organism>
<dbReference type="HOGENOM" id="CLU_279090_0_0_0"/>
<dbReference type="eggNOG" id="COG2911">
    <property type="taxonomic scope" value="Bacteria"/>
</dbReference>
<evidence type="ECO:0000313" key="7">
    <source>
        <dbReference type="Proteomes" id="UP000001520"/>
    </source>
</evidence>
<keyword evidence="4" id="KW-0472">Membrane</keyword>
<dbReference type="EMBL" id="AP011529">
    <property type="protein sequence ID" value="BAI79528.1"/>
    <property type="molecule type" value="Genomic_DNA"/>
</dbReference>
<name>D3PAA5_DEFDS</name>
<keyword evidence="3" id="KW-1133">Transmembrane helix</keyword>
<comment type="subcellular location">
    <subcellularLocation>
        <location evidence="1">Membrane</location>
        <topology evidence="1">Single-pass membrane protein</topology>
    </subcellularLocation>
</comment>
<dbReference type="InterPro" id="IPR007452">
    <property type="entry name" value="TamB_C"/>
</dbReference>
<gene>
    <name evidence="6" type="ordered locus">DEFDS_0016</name>
</gene>
<dbReference type="GO" id="GO:0005886">
    <property type="term" value="C:plasma membrane"/>
    <property type="evidence" value="ECO:0007669"/>
    <property type="project" value="InterPro"/>
</dbReference>
<dbReference type="AlphaFoldDB" id="D3PAA5"/>
<evidence type="ECO:0000256" key="4">
    <source>
        <dbReference type="ARBA" id="ARBA00023136"/>
    </source>
</evidence>
<dbReference type="KEGG" id="ddf:DEFDS_0016"/>
<dbReference type="RefSeq" id="WP_013006776.1">
    <property type="nucleotide sequence ID" value="NC_013939.1"/>
</dbReference>
<dbReference type="OrthoDB" id="9786113at2"/>
<evidence type="ECO:0000256" key="3">
    <source>
        <dbReference type="ARBA" id="ARBA00022989"/>
    </source>
</evidence>
<feature type="domain" description="Translocation and assembly module TamB C-terminal" evidence="5">
    <location>
        <begin position="890"/>
        <end position="1130"/>
    </location>
</feature>
<dbReference type="Pfam" id="PF04357">
    <property type="entry name" value="TamB"/>
    <property type="match status" value="1"/>
</dbReference>
<proteinExistence type="predicted"/>
<dbReference type="STRING" id="639282.DEFDS_0016"/>
<evidence type="ECO:0000313" key="6">
    <source>
        <dbReference type="EMBL" id="BAI79528.1"/>
    </source>
</evidence>
<reference evidence="6 7" key="1">
    <citation type="journal article" date="2010" name="DNA Res.">
        <title>Bacterial lifestyle in a deep-sea hydrothermal vent chimney revealed by the genome sequence of the thermophilic bacterium Deferribacter desulfuricans SSM1.</title>
        <authorList>
            <person name="Takaki Y."/>
            <person name="Shimamura S."/>
            <person name="Nakagawa S."/>
            <person name="Fukuhara Y."/>
            <person name="Horikawa H."/>
            <person name="Ankai A."/>
            <person name="Harada T."/>
            <person name="Hosoyama A."/>
            <person name="Oguchi A."/>
            <person name="Fukui S."/>
            <person name="Fujita N."/>
            <person name="Takami H."/>
            <person name="Takai K."/>
        </authorList>
    </citation>
    <scope>NUCLEOTIDE SEQUENCE [LARGE SCALE GENOMIC DNA]</scope>
    <source>
        <strain evidence="7">DSM 14783 / JCM 11476 / NBRC 101012 / SSM1</strain>
    </source>
</reference>
<sequence length="1130" mass="127857">MIKKLIIKLFHSLLLILLFVFTLILLLNVFSTQLINSYLKNSITKGVDVHISKVNKILLPLFIEAEGLIVKTDGFSIFIKKIDINLDVKDYFNKKPFIVVKINSPRLLLSKKGNSNKNIDLTFLKKIFFFKTVEIKDLVFHDETNNLLVSDEQILLSNNNRIDIVSKNIFIKKDDLLSKIEAVSTNCQIISGKIRLNNLIVKGDDVDVQLSATLSNESYDIEGMANIKGKLLNILYKDLNGALYVQGAKKKNQFDVSVYSDNITYKNKKIDFTVALKGDDKSLYFKSDKVVYDNYSFIISGFSDYKFVNGEIIGLKPVNLYQDKKYHVLLEKLKFDLNIKQLIGNVKFFIKSSEYYQVSSDFKINDKGLNLDKILLSGKTVNLLGSGNYKDKSLSLNLTGHLQNNTDLKKIIDIDHDLNVNINLILTNNKPNLTAVFKSNKSTTYHGLSINKISGDLSYDGKALKLNTQGVLNRGVLNISGIIDKYGEQFDISLESTPFNSILKYFGVSSKINNLVDGKVNIVRAGDNIFANGEVYNIEDLNHLKLWFEYRGKKLLITKLKYFGNEYNDVGFLDFDKKIINTELVVDDNLCISKSICLSKSRVNIMGDIEDPDVKVALNGSYLKYKFYGNVNGKLKKLYGNIYVKDENIHTSFSLSNFINLKDTLYIQGFKASKDVVISSIVNINSSDLKHFDIYSFSTLINVKNNIFTLKGITGKLSDNKAILTEGLIDSDYIKNIKIERAEFDKEGFRIILSPAKINFKDMVVLNMDGDIVIEGDYKNIKVNADINGKGDLKLPKYGINLNILFASIILKDEKISSIIYAKKLDEKLYISLRSDDFKYLDSYALSVQGENFFISKSGFSGTLNYSLEKNKNSDTVKGEIFIKNGILDYKKIDSSTNSNEKISLPINLEIEIGSVHPIILKDDFVDAQASVDIKVNYNKSQLKLRGKIESVESYLKLAGEKFYVEKGYLTFSDDKPPYIYTKASGTGSFNNLFITVYGHLPSYVIAIEDMNPNNSETVYNKSQIQSKNVISSFFTGTLLKELTKYTERLFGINKIGLEETSVAGSQMKDYFKIGRKFSDRFEIKYLVDTQGTGGDYITGEYLIFDWLKFNVNYSNLEGTGAGITFFINY</sequence>
<keyword evidence="2" id="KW-0812">Transmembrane</keyword>
<accession>D3PAA5</accession>
<evidence type="ECO:0000259" key="5">
    <source>
        <dbReference type="Pfam" id="PF04357"/>
    </source>
</evidence>
<dbReference type="GO" id="GO:0009306">
    <property type="term" value="P:protein secretion"/>
    <property type="evidence" value="ECO:0007669"/>
    <property type="project" value="InterPro"/>
</dbReference>